<proteinExistence type="predicted"/>
<dbReference type="Proteomes" id="UP000316167">
    <property type="component" value="Unassembled WGS sequence"/>
</dbReference>
<keyword evidence="2" id="KW-1185">Reference proteome</keyword>
<organism evidence="1 2">
    <name type="scientific">Lacibacter cauensis</name>
    <dbReference type="NCBI Taxonomy" id="510947"/>
    <lineage>
        <taxon>Bacteria</taxon>
        <taxon>Pseudomonadati</taxon>
        <taxon>Bacteroidota</taxon>
        <taxon>Chitinophagia</taxon>
        <taxon>Chitinophagales</taxon>
        <taxon>Chitinophagaceae</taxon>
        <taxon>Lacibacter</taxon>
    </lineage>
</organism>
<evidence type="ECO:0000313" key="1">
    <source>
        <dbReference type="EMBL" id="TWI77945.1"/>
    </source>
</evidence>
<accession>A0A562S969</accession>
<protein>
    <recommendedName>
        <fullName evidence="3">Apea-like HEPN domain-containing protein</fullName>
    </recommendedName>
</protein>
<evidence type="ECO:0000313" key="2">
    <source>
        <dbReference type="Proteomes" id="UP000316167"/>
    </source>
</evidence>
<sequence length="448" mass="51693">MLKNLQSRIGTLLGYLAAKGLNELSFDDPPNQPMLNAAQNYYDDVWSFDLFNDYFERGLKEQIRNRKDDIYISNLIGDISTYLQLNIETVIIVVPLKGAYIKKSVTIENISIIKTITDGNAVTPPTLPISDFIKEVSQLTAIPDIRIRKAVAQITDHRAPGFLSCPLLIIQTKGQFIELTSQFLYLIKNYNIFLRLLAAFNQEKVNRHTIWLKAEHFFAIGSWANYQHAPLMNSINVPFDLSFLLKPSNQLILKQIISIFESKSLDNLQSTYFRALRFFNFSIDGQSPPFNEISFKILNILIAEETLMMFSTRDEKKKKLANIMVVLSNIPVADRQKYLNAAIEVYNDRSGLVHSGKQQLSKYKLDQETQKLESKSFEHLNEMMLAILTHFPQWYAEIQVTASPIQYLEEWKKKVASYIPEEKYSAWQKLAIRVIYFLKKNAKIHSEV</sequence>
<name>A0A562S969_9BACT</name>
<reference evidence="1 2" key="1">
    <citation type="journal article" date="2015" name="Stand. Genomic Sci.">
        <title>Genomic Encyclopedia of Bacterial and Archaeal Type Strains, Phase III: the genomes of soil and plant-associated and newly described type strains.</title>
        <authorList>
            <person name="Whitman W.B."/>
            <person name="Woyke T."/>
            <person name="Klenk H.P."/>
            <person name="Zhou Y."/>
            <person name="Lilburn T.G."/>
            <person name="Beck B.J."/>
            <person name="De Vos P."/>
            <person name="Vandamme P."/>
            <person name="Eisen J.A."/>
            <person name="Garrity G."/>
            <person name="Hugenholtz P."/>
            <person name="Kyrpides N.C."/>
        </authorList>
    </citation>
    <scope>NUCLEOTIDE SEQUENCE [LARGE SCALE GENOMIC DNA]</scope>
    <source>
        <strain evidence="1 2">CGMCC 1.7271</strain>
    </source>
</reference>
<evidence type="ECO:0008006" key="3">
    <source>
        <dbReference type="Google" id="ProtNLM"/>
    </source>
</evidence>
<comment type="caution">
    <text evidence="1">The sequence shown here is derived from an EMBL/GenBank/DDBJ whole genome shotgun (WGS) entry which is preliminary data.</text>
</comment>
<dbReference type="AlphaFoldDB" id="A0A562S969"/>
<dbReference type="EMBL" id="VLLE01000008">
    <property type="protein sequence ID" value="TWI77945.1"/>
    <property type="molecule type" value="Genomic_DNA"/>
</dbReference>
<gene>
    <name evidence="1" type="ORF">IQ13_4187</name>
</gene>
<dbReference type="RefSeq" id="WP_144888644.1">
    <property type="nucleotide sequence ID" value="NZ_VLLE01000008.1"/>
</dbReference>